<accession>W9Q7X7</accession>
<dbReference type="AlphaFoldDB" id="W9Q7X7"/>
<gene>
    <name evidence="3" type="ORF">FOVG_04821</name>
</gene>
<dbReference type="InterPro" id="IPR036887">
    <property type="entry name" value="HTH_APSES_sf"/>
</dbReference>
<feature type="region of interest" description="Disordered" evidence="1">
    <location>
        <begin position="512"/>
        <end position="551"/>
    </location>
</feature>
<dbReference type="GO" id="GO:0000981">
    <property type="term" value="F:DNA-binding transcription factor activity, RNA polymerase II-specific"/>
    <property type="evidence" value="ECO:0007669"/>
    <property type="project" value="UniProtKB-ARBA"/>
</dbReference>
<dbReference type="InterPro" id="IPR051642">
    <property type="entry name" value="SWI6-like"/>
</dbReference>
<sequence>MVSPSCSVAAVCPSLQSRSSYITAAARCAIQTTWFSHLFTAKSLASYISRTSLRLSNFSFWYFWQTLLVSIMLSLKGLLNPAPAGDNDSPFPRPSLAPEFPPIPNLEEASNQSGNRFMMVSDRAGPKDANNMAKSKLRGPVKFHPFERLDEIALQEILRFRVKPFGNIQDSSLHIPYNSGKKDFYEKTGRESFEVFKYEFTLTEQNAEYAVMWDYNVGLVRMTPFFKCRGYGKTIPAKMLGLNPGLKEITHSITGGSIAAQGYWMPYTCARAVCATFCYSIAGALIPIFGPDFPSLCIHPSAPDFGRMVISQQIIIEATHEAEMARRMHMSTIPPSFHGATSYPRDDRSIPPGIYAQEERRHRFRPRLFCDPSWAMDSDIERHYMSAPNSASSSGSGLPGYMVTSRPGSSWTVANPSSPEPNPLLSAVPRIPPFQNEGALSSAPWGPKRRLDYDDWDSYYRESASPAMSPRSILMVSTPEASAMRQRVIKTPQSVPDAAQKDAAMLLLNLRMQDQGPSAPNAVESPPPIQLQPALEEGHRNKRLRTTSLSK</sequence>
<dbReference type="PANTHER" id="PTHR43828">
    <property type="entry name" value="ASPARAGINASE"/>
    <property type="match status" value="1"/>
</dbReference>
<dbReference type="GO" id="GO:0033309">
    <property type="term" value="C:SBF transcription complex"/>
    <property type="evidence" value="ECO:0007669"/>
    <property type="project" value="TreeGrafter"/>
</dbReference>
<proteinExistence type="predicted"/>
<dbReference type="EMBL" id="JH650970">
    <property type="protein sequence ID" value="EXA47855.1"/>
    <property type="molecule type" value="Genomic_DNA"/>
</dbReference>
<feature type="domain" description="HTH APSES-type" evidence="2">
    <location>
        <begin position="182"/>
        <end position="300"/>
    </location>
</feature>
<dbReference type="Proteomes" id="UP000030751">
    <property type="component" value="Unassembled WGS sequence"/>
</dbReference>
<dbReference type="HOGENOM" id="CLU_027582_0_0_1"/>
<dbReference type="SUPFAM" id="SSF54616">
    <property type="entry name" value="DNA-binding domain of Mlu1-box binding protein MBP1"/>
    <property type="match status" value="1"/>
</dbReference>
<evidence type="ECO:0000313" key="3">
    <source>
        <dbReference type="EMBL" id="EXA47855.1"/>
    </source>
</evidence>
<reference evidence="3" key="1">
    <citation type="submission" date="2011-10" db="EMBL/GenBank/DDBJ databases">
        <title>The Genome Sequence of Fusarium oxysporum HDV247.</title>
        <authorList>
            <consortium name="The Broad Institute Genome Sequencing Platform"/>
            <person name="Ma L.-J."/>
            <person name="Gale L.R."/>
            <person name="Schwartz D.C."/>
            <person name="Zhou S."/>
            <person name="Corby-Kistler H."/>
            <person name="Young S.K."/>
            <person name="Zeng Q."/>
            <person name="Gargeya S."/>
            <person name="Fitzgerald M."/>
            <person name="Haas B."/>
            <person name="Abouelleil A."/>
            <person name="Alvarado L."/>
            <person name="Arachchi H.M."/>
            <person name="Berlin A."/>
            <person name="Brown A."/>
            <person name="Chapman S.B."/>
            <person name="Chen Z."/>
            <person name="Dunbar C."/>
            <person name="Freedman E."/>
            <person name="Gearin G."/>
            <person name="Goldberg J."/>
            <person name="Griggs A."/>
            <person name="Gujja S."/>
            <person name="Heiman D."/>
            <person name="Howarth C."/>
            <person name="Larson L."/>
            <person name="Lui A."/>
            <person name="MacDonald P.J.P."/>
            <person name="Montmayeur A."/>
            <person name="Murphy C."/>
            <person name="Neiman D."/>
            <person name="Pearson M."/>
            <person name="Priest M."/>
            <person name="Roberts A."/>
            <person name="Saif S."/>
            <person name="Shea T."/>
            <person name="Shenoy N."/>
            <person name="Sisk P."/>
            <person name="Stolte C."/>
            <person name="Sykes S."/>
            <person name="Wortman J."/>
            <person name="Nusbaum C."/>
            <person name="Birren B."/>
        </authorList>
    </citation>
    <scope>NUCLEOTIDE SEQUENCE [LARGE SCALE GENOMIC DNA]</scope>
    <source>
        <strain evidence="3">HDV247</strain>
    </source>
</reference>
<dbReference type="InterPro" id="IPR003163">
    <property type="entry name" value="Tscrpt_reg_HTH_APSES-type"/>
</dbReference>
<name>W9Q7X7_FUSOX</name>
<dbReference type="Gene3D" id="3.10.260.10">
    <property type="entry name" value="Transcription regulator HTH, APSES-type DNA-binding domain"/>
    <property type="match status" value="1"/>
</dbReference>
<dbReference type="EMBL" id="JH650970">
    <property type="protein sequence ID" value="EXA47854.1"/>
    <property type="molecule type" value="Genomic_DNA"/>
</dbReference>
<protein>
    <recommendedName>
        <fullName evidence="2">HTH APSES-type domain-containing protein</fullName>
    </recommendedName>
</protein>
<dbReference type="EMBL" id="JH650970">
    <property type="protein sequence ID" value="EXA47853.1"/>
    <property type="molecule type" value="Genomic_DNA"/>
</dbReference>
<organism evidence="3">
    <name type="scientific">Fusarium oxysporum f. sp. pisi HDV247</name>
    <dbReference type="NCBI Taxonomy" id="1080344"/>
    <lineage>
        <taxon>Eukaryota</taxon>
        <taxon>Fungi</taxon>
        <taxon>Dikarya</taxon>
        <taxon>Ascomycota</taxon>
        <taxon>Pezizomycotina</taxon>
        <taxon>Sordariomycetes</taxon>
        <taxon>Hypocreomycetidae</taxon>
        <taxon>Hypocreales</taxon>
        <taxon>Nectriaceae</taxon>
        <taxon>Fusarium</taxon>
        <taxon>Fusarium oxysporum species complex</taxon>
    </lineage>
</organism>
<dbReference type="EMBL" id="JH650970">
    <property type="protein sequence ID" value="EXA47852.1"/>
    <property type="molecule type" value="Genomic_DNA"/>
</dbReference>
<dbReference type="GO" id="GO:0003677">
    <property type="term" value="F:DNA binding"/>
    <property type="evidence" value="ECO:0007669"/>
    <property type="project" value="InterPro"/>
</dbReference>
<dbReference type="PROSITE" id="PS51299">
    <property type="entry name" value="HTH_APSES"/>
    <property type="match status" value="1"/>
</dbReference>
<dbReference type="PANTHER" id="PTHR43828:SF5">
    <property type="entry name" value="TRANSCRIPTIONAL REPRESSOR XBP1"/>
    <property type="match status" value="1"/>
</dbReference>
<evidence type="ECO:0000256" key="1">
    <source>
        <dbReference type="SAM" id="MobiDB-lite"/>
    </source>
</evidence>
<evidence type="ECO:0000259" key="2">
    <source>
        <dbReference type="PROSITE" id="PS51299"/>
    </source>
</evidence>
<reference evidence="3" key="2">
    <citation type="submission" date="2012-05" db="EMBL/GenBank/DDBJ databases">
        <title>Annotation of the Genome Sequence of Fusarium oxysporum HDV247.</title>
        <authorList>
            <consortium name="The Broad Institute Genomics Platform"/>
            <person name="Ma L.-J."/>
            <person name="Corby-Kistler H."/>
            <person name="Broz K."/>
            <person name="Gale L.R."/>
            <person name="Jonkers W."/>
            <person name="O'Donnell K."/>
            <person name="Ploetz R."/>
            <person name="Steinberg C."/>
            <person name="Schwartz D.C."/>
            <person name="VanEtten H."/>
            <person name="Zhou S."/>
            <person name="Young S.K."/>
            <person name="Zeng Q."/>
            <person name="Gargeya S."/>
            <person name="Fitzgerald M."/>
            <person name="Abouelleil A."/>
            <person name="Alvarado L."/>
            <person name="Chapman S.B."/>
            <person name="Gainer-Dewar J."/>
            <person name="Goldberg J."/>
            <person name="Griggs A."/>
            <person name="Gujja S."/>
            <person name="Hansen M."/>
            <person name="Howarth C."/>
            <person name="Imamovic A."/>
            <person name="Ireland A."/>
            <person name="Larimer J."/>
            <person name="McCowan C."/>
            <person name="Murphy C."/>
            <person name="Pearson M."/>
            <person name="Poon T.W."/>
            <person name="Priest M."/>
            <person name="Roberts A."/>
            <person name="Saif S."/>
            <person name="Shea T."/>
            <person name="Sykes S."/>
            <person name="Wortman J."/>
            <person name="Nusbaum C."/>
            <person name="Birren B."/>
        </authorList>
    </citation>
    <scope>NUCLEOTIDE SEQUENCE</scope>
    <source>
        <strain evidence="3">HDV247</strain>
    </source>
</reference>
<dbReference type="GO" id="GO:0030907">
    <property type="term" value="C:MBF transcription complex"/>
    <property type="evidence" value="ECO:0007669"/>
    <property type="project" value="TreeGrafter"/>
</dbReference>
<dbReference type="OrthoDB" id="5562739at2759"/>
<dbReference type="EMBL" id="JH650970">
    <property type="protein sequence ID" value="EXA47856.1"/>
    <property type="molecule type" value="Genomic_DNA"/>
</dbReference>